<comment type="caution">
    <text evidence="1">The sequence shown here is derived from an EMBL/GenBank/DDBJ whole genome shotgun (WGS) entry which is preliminary data.</text>
</comment>
<organism evidence="1 2">
    <name type="scientific">Algoriphagus kandeliae</name>
    <dbReference type="NCBI Taxonomy" id="2562278"/>
    <lineage>
        <taxon>Bacteria</taxon>
        <taxon>Pseudomonadati</taxon>
        <taxon>Bacteroidota</taxon>
        <taxon>Cytophagia</taxon>
        <taxon>Cytophagales</taxon>
        <taxon>Cyclobacteriaceae</taxon>
        <taxon>Algoriphagus</taxon>
    </lineage>
</organism>
<accession>A0A4Y9QXW0</accession>
<dbReference type="SUPFAM" id="SSF52540">
    <property type="entry name" value="P-loop containing nucleoside triphosphate hydrolases"/>
    <property type="match status" value="1"/>
</dbReference>
<reference evidence="1 2" key="1">
    <citation type="submission" date="2019-03" db="EMBL/GenBank/DDBJ databases">
        <title>Algoriphagus sp. nov, a new strain isolated from root system soil of mangrove plant Kandelia.</title>
        <authorList>
            <person name="Yin Q."/>
            <person name="Wang K."/>
            <person name="Song Z."/>
        </authorList>
    </citation>
    <scope>NUCLEOTIDE SEQUENCE [LARGE SCALE GENOMIC DNA]</scope>
    <source>
        <strain evidence="1 2">XY-J91</strain>
    </source>
</reference>
<keyword evidence="2" id="KW-1185">Reference proteome</keyword>
<gene>
    <name evidence="1" type="ORF">E4S40_08085</name>
</gene>
<dbReference type="EMBL" id="SPSB01000002">
    <property type="protein sequence ID" value="TFV96173.1"/>
    <property type="molecule type" value="Genomic_DNA"/>
</dbReference>
<protein>
    <submittedName>
        <fullName evidence="1">Uncharacterized protein</fullName>
    </submittedName>
</protein>
<dbReference type="Gene3D" id="3.40.50.300">
    <property type="entry name" value="P-loop containing nucleotide triphosphate hydrolases"/>
    <property type="match status" value="1"/>
</dbReference>
<evidence type="ECO:0000313" key="1">
    <source>
        <dbReference type="EMBL" id="TFV96173.1"/>
    </source>
</evidence>
<dbReference type="RefSeq" id="WP_135072834.1">
    <property type="nucleotide sequence ID" value="NZ_SPSB01000002.1"/>
</dbReference>
<name>A0A4Y9QXW0_9BACT</name>
<dbReference type="Proteomes" id="UP000297647">
    <property type="component" value="Unassembled WGS sequence"/>
</dbReference>
<sequence length="264" mass="30573">MKITFVTGPSGVGKSSYIEREYSGKEKVCIFNISRKARDLFGSYEAMEDGDKELQAINESCSEAFMALMDGNEVVVEYYTDGYDDGLFALCNKAKSLGIRTEVITLTTDADVAWVRVQKAGRDYFPSSRIKEDTEMVLMGVLEDVEFNLDFERICEIGAEGGTINFYRFKKGNQDRFFFTTDESGYFDFEPDYDFEKILGVNYIEEFDNFKEAFSALLEKYPIFRLYPLGIHDKYKREFKEAYQNFLKQEGILEEDPTWGHHFN</sequence>
<dbReference type="InterPro" id="IPR027417">
    <property type="entry name" value="P-loop_NTPase"/>
</dbReference>
<evidence type="ECO:0000313" key="2">
    <source>
        <dbReference type="Proteomes" id="UP000297647"/>
    </source>
</evidence>
<proteinExistence type="predicted"/>
<dbReference type="OrthoDB" id="822318at2"/>
<dbReference type="AlphaFoldDB" id="A0A4Y9QXW0"/>